<dbReference type="RefSeq" id="WP_094764840.1">
    <property type="nucleotide sequence ID" value="NZ_FUKQ01000035.1"/>
</dbReference>
<keyword evidence="1" id="KW-0812">Transmembrane</keyword>
<evidence type="ECO:0000256" key="1">
    <source>
        <dbReference type="SAM" id="Phobius"/>
    </source>
</evidence>
<protein>
    <submittedName>
        <fullName evidence="2">Putative membrane protein</fullName>
    </submittedName>
</protein>
<name>A0A1R4JQT0_9ACTN</name>
<reference evidence="2 3" key="1">
    <citation type="submission" date="2017-02" db="EMBL/GenBank/DDBJ databases">
        <authorList>
            <person name="Peterson S.W."/>
        </authorList>
    </citation>
    <scope>NUCLEOTIDE SEQUENCE [LARGE SCALE GENOMIC DNA]</scope>
    <source>
        <strain evidence="2 3">LSP_Lj1</strain>
    </source>
</reference>
<gene>
    <name evidence="2" type="ORF">FM114_09085</name>
</gene>
<dbReference type="AlphaFoldDB" id="A0A1R4JQT0"/>
<dbReference type="OrthoDB" id="3378428at2"/>
<keyword evidence="1" id="KW-0472">Membrane</keyword>
<dbReference type="Proteomes" id="UP000188342">
    <property type="component" value="Unassembled WGS sequence"/>
</dbReference>
<evidence type="ECO:0000313" key="2">
    <source>
        <dbReference type="EMBL" id="SJN34641.1"/>
    </source>
</evidence>
<evidence type="ECO:0000313" key="3">
    <source>
        <dbReference type="Proteomes" id="UP000188342"/>
    </source>
</evidence>
<keyword evidence="1" id="KW-1133">Transmembrane helix</keyword>
<proteinExistence type="predicted"/>
<dbReference type="EMBL" id="FUKQ01000035">
    <property type="protein sequence ID" value="SJN34641.1"/>
    <property type="molecule type" value="Genomic_DNA"/>
</dbReference>
<organism evidence="2 3">
    <name type="scientific">Luteococcus japonicus LSP_Lj1</name>
    <dbReference type="NCBI Taxonomy" id="1255658"/>
    <lineage>
        <taxon>Bacteria</taxon>
        <taxon>Bacillati</taxon>
        <taxon>Actinomycetota</taxon>
        <taxon>Actinomycetes</taxon>
        <taxon>Propionibacteriales</taxon>
        <taxon>Propionibacteriaceae</taxon>
        <taxon>Luteococcus</taxon>
    </lineage>
</organism>
<dbReference type="STRING" id="1255658.FM114_09085"/>
<keyword evidence="3" id="KW-1185">Reference proteome</keyword>
<sequence>MGRIVNRILSKVFGIVLLLVGVGALIGGNYAHGYVSDQLAQEKITMPAADKLTSQEMKDSLGKWSGQQMTTGPQAEAFANDYLWEHMMAASGGKTYEEVSGEYMKIADKTSAEAQKAGALRQTMFMGDSLRSMLLTAYAFWLVGTIATVAGWVCLALGLLLSVLGWFVWRKKGDEAVAHV</sequence>
<feature type="transmembrane region" description="Helical" evidence="1">
    <location>
        <begin position="12"/>
        <end position="31"/>
    </location>
</feature>
<accession>A0A1R4JQT0</accession>
<feature type="transmembrane region" description="Helical" evidence="1">
    <location>
        <begin position="138"/>
        <end position="169"/>
    </location>
</feature>